<evidence type="ECO:0000313" key="15">
    <source>
        <dbReference type="EMBL" id="AXC11820.1"/>
    </source>
</evidence>
<dbReference type="GO" id="GO:0004555">
    <property type="term" value="F:alpha,alpha-trehalase activity"/>
    <property type="evidence" value="ECO:0007669"/>
    <property type="project" value="UniProtKB-EC"/>
</dbReference>
<evidence type="ECO:0000256" key="2">
    <source>
        <dbReference type="ARBA" id="ARBA00006188"/>
    </source>
</evidence>
<dbReference type="FunFam" id="1.50.10.10:FF:000005">
    <property type="entry name" value="Glycosyl hydrolase, glucoamylase"/>
    <property type="match status" value="1"/>
</dbReference>
<evidence type="ECO:0000256" key="7">
    <source>
        <dbReference type="ARBA" id="ARBA00023295"/>
    </source>
</evidence>
<dbReference type="PANTHER" id="PTHR31616:SF0">
    <property type="entry name" value="GLUCAN 1,4-ALPHA-GLUCOSIDASE"/>
    <property type="match status" value="1"/>
</dbReference>
<evidence type="ECO:0000256" key="3">
    <source>
        <dbReference type="ARBA" id="ARBA00012757"/>
    </source>
</evidence>
<dbReference type="AlphaFoldDB" id="A0A2Z5FYN5"/>
<evidence type="ECO:0000256" key="12">
    <source>
        <dbReference type="SAM" id="MobiDB-lite"/>
    </source>
</evidence>
<evidence type="ECO:0000256" key="8">
    <source>
        <dbReference type="ARBA" id="ARBA00030473"/>
    </source>
</evidence>
<dbReference type="GO" id="GO:0005993">
    <property type="term" value="P:trehalose catabolic process"/>
    <property type="evidence" value="ECO:0007669"/>
    <property type="project" value="UniProtKB-ARBA"/>
</dbReference>
<comment type="pathway">
    <text evidence="11">Glycan degradation; trehalose degradation; D-glucose from alpha,alpha-trehalose: step 1/1.</text>
</comment>
<dbReference type="EMBL" id="CP030840">
    <property type="protein sequence ID" value="AXC11820.1"/>
    <property type="molecule type" value="Genomic_DNA"/>
</dbReference>
<dbReference type="RefSeq" id="WP_114207195.1">
    <property type="nucleotide sequence ID" value="NZ_CP030840.1"/>
</dbReference>
<dbReference type="SUPFAM" id="SSF48208">
    <property type="entry name" value="Six-hairpin glycosidases"/>
    <property type="match status" value="1"/>
</dbReference>
<accession>A0A2Z5FYN5</accession>
<dbReference type="InterPro" id="IPR011613">
    <property type="entry name" value="GH15-like"/>
</dbReference>
<evidence type="ECO:0000256" key="6">
    <source>
        <dbReference type="ARBA" id="ARBA00023277"/>
    </source>
</evidence>
<keyword evidence="7" id="KW-0326">Glycosidase</keyword>
<evidence type="ECO:0000259" key="14">
    <source>
        <dbReference type="Pfam" id="PF19291"/>
    </source>
</evidence>
<keyword evidence="16" id="KW-1185">Reference proteome</keyword>
<dbReference type="Pfam" id="PF19291">
    <property type="entry name" value="TREH_N"/>
    <property type="match status" value="1"/>
</dbReference>
<dbReference type="Proteomes" id="UP000253606">
    <property type="component" value="Chromosome"/>
</dbReference>
<gene>
    <name evidence="15" type="ORF">ACPOL_2498</name>
</gene>
<evidence type="ECO:0000256" key="11">
    <source>
        <dbReference type="ARBA" id="ARBA00060615"/>
    </source>
</evidence>
<protein>
    <recommendedName>
        <fullName evidence="4">Trehalase</fullName>
        <ecNumber evidence="3">3.2.1.28</ecNumber>
    </recommendedName>
    <alternativeName>
        <fullName evidence="8">Alpha,alpha-trehalase</fullName>
    </alternativeName>
    <alternativeName>
        <fullName evidence="9">Alpha,alpha-trehalose glucohydrolase</fullName>
    </alternativeName>
</protein>
<evidence type="ECO:0000256" key="10">
    <source>
        <dbReference type="ARBA" id="ARBA00053030"/>
    </source>
</evidence>
<dbReference type="Pfam" id="PF00723">
    <property type="entry name" value="Glyco_hydro_15"/>
    <property type="match status" value="1"/>
</dbReference>
<dbReference type="PANTHER" id="PTHR31616">
    <property type="entry name" value="TREHALASE"/>
    <property type="match status" value="1"/>
</dbReference>
<feature type="domain" description="GH15-like" evidence="13">
    <location>
        <begin position="215"/>
        <end position="580"/>
    </location>
</feature>
<evidence type="ECO:0000256" key="5">
    <source>
        <dbReference type="ARBA" id="ARBA00022801"/>
    </source>
</evidence>
<sequence>MACRIEDYGLIGDCETSALVGKDGSIDWLCWPTFSSGACFAALLGSPENGRWQISPATEIVKVSRRYRPHTLILETLFEAKDGRFTLIDFMPVRGKHSDVVRIVRGVQGAVAVRMELAMRFDYGRVVPWVTRCEDGLQAIAGPDMTVLRTSAELHGEDMKTVSEFELKEGEDVTFVLTYGASHEPRPRAIDPHKALEDTEHTWLKWTQRGKTAGPYSEAIERSLITLKALTYKPTGGIVAAVTTSLPEALGGNRNWDYRYCWLRDATFTLLALMNGGYYEEATAWKNWLRRAIAGSPEQLQIMYGISGERNLLEWEATWLPGYEQSAPVRMGNAASNQVQLDVYGEVMDAYLHAELGIEDGDPESFKLPQNMVEHLETIWDQPDQGIWESRGGPQQFTYSKVMAWVAFDRAIRAAEHFGYSDPIARWTELRDRIHAEVCAKAFDNELGSFVQTYGSKMLDASLLLMPLVGFLPNEDPRIKGTIEAIEKHLVSDGLVLRYDTSKVDDGLPPGEGVFLACSFWMVNALKRIGREEDARKLFEHLLSLRNDLGLLSEEYDTTQKRQVGNFPQALSHIALVNAAFSLQGDGNLRHRAPRNKESSSRRASKQQA</sequence>
<feature type="domain" description="Trehalase-like N-terminal" evidence="14">
    <location>
        <begin position="2"/>
        <end position="151"/>
    </location>
</feature>
<comment type="similarity">
    <text evidence="2">Belongs to the glycosyl hydrolase 15 family.</text>
</comment>
<dbReference type="Gene3D" id="1.50.10.10">
    <property type="match status" value="1"/>
</dbReference>
<evidence type="ECO:0000256" key="1">
    <source>
        <dbReference type="ARBA" id="ARBA00001576"/>
    </source>
</evidence>
<proteinExistence type="inferred from homology"/>
<name>A0A2Z5FYN5_9BACT</name>
<evidence type="ECO:0000256" key="9">
    <source>
        <dbReference type="ARBA" id="ARBA00031637"/>
    </source>
</evidence>
<dbReference type="InterPro" id="IPR045582">
    <property type="entry name" value="Trehalase-like_N"/>
</dbReference>
<feature type="region of interest" description="Disordered" evidence="12">
    <location>
        <begin position="587"/>
        <end position="609"/>
    </location>
</feature>
<dbReference type="InterPro" id="IPR012341">
    <property type="entry name" value="6hp_glycosidase-like_sf"/>
</dbReference>
<evidence type="ECO:0000313" key="16">
    <source>
        <dbReference type="Proteomes" id="UP000253606"/>
    </source>
</evidence>
<keyword evidence="6" id="KW-0119">Carbohydrate metabolism</keyword>
<organism evidence="15 16">
    <name type="scientific">Acidisarcina polymorpha</name>
    <dbReference type="NCBI Taxonomy" id="2211140"/>
    <lineage>
        <taxon>Bacteria</taxon>
        <taxon>Pseudomonadati</taxon>
        <taxon>Acidobacteriota</taxon>
        <taxon>Terriglobia</taxon>
        <taxon>Terriglobales</taxon>
        <taxon>Acidobacteriaceae</taxon>
        <taxon>Acidisarcina</taxon>
    </lineage>
</organism>
<evidence type="ECO:0000259" key="13">
    <source>
        <dbReference type="Pfam" id="PF00723"/>
    </source>
</evidence>
<dbReference type="OrthoDB" id="3902805at2"/>
<evidence type="ECO:0000256" key="4">
    <source>
        <dbReference type="ARBA" id="ARBA00019905"/>
    </source>
</evidence>
<dbReference type="KEGG" id="abas:ACPOL_2498"/>
<comment type="cofactor">
    <cofactor evidence="10">
        <name>phosphate</name>
        <dbReference type="ChEBI" id="CHEBI:43474"/>
    </cofactor>
</comment>
<dbReference type="InterPro" id="IPR008928">
    <property type="entry name" value="6-hairpin_glycosidase_sf"/>
</dbReference>
<reference evidence="15 16" key="1">
    <citation type="journal article" date="2018" name="Front. Microbiol.">
        <title>Hydrolytic Capabilities as a Key to Environmental Success: Chitinolytic and Cellulolytic Acidobacteria From Acidic Sub-arctic Soils and Boreal Peatlands.</title>
        <authorList>
            <person name="Belova S.E."/>
            <person name="Ravin N.V."/>
            <person name="Pankratov T.A."/>
            <person name="Rakitin A.L."/>
            <person name="Ivanova A.A."/>
            <person name="Beletsky A.V."/>
            <person name="Mardanov A.V."/>
            <person name="Sinninghe Damste J.S."/>
            <person name="Dedysh S.N."/>
        </authorList>
    </citation>
    <scope>NUCLEOTIDE SEQUENCE [LARGE SCALE GENOMIC DNA]</scope>
    <source>
        <strain evidence="15 16">SBC82</strain>
    </source>
</reference>
<comment type="catalytic activity">
    <reaction evidence="1">
        <text>alpha,alpha-trehalose + H2O = alpha-D-glucose + beta-D-glucose</text>
        <dbReference type="Rhea" id="RHEA:32675"/>
        <dbReference type="ChEBI" id="CHEBI:15377"/>
        <dbReference type="ChEBI" id="CHEBI:15903"/>
        <dbReference type="ChEBI" id="CHEBI:16551"/>
        <dbReference type="ChEBI" id="CHEBI:17925"/>
        <dbReference type="EC" id="3.2.1.28"/>
    </reaction>
</comment>
<dbReference type="EC" id="3.2.1.28" evidence="3"/>
<keyword evidence="5" id="KW-0378">Hydrolase</keyword>